<keyword evidence="2" id="KW-0699">rRNA-binding</keyword>
<evidence type="ECO:0000256" key="2">
    <source>
        <dbReference type="ARBA" id="ARBA00022730"/>
    </source>
</evidence>
<evidence type="ECO:0000256" key="3">
    <source>
        <dbReference type="ARBA" id="ARBA00022884"/>
    </source>
</evidence>
<dbReference type="Pfam" id="PF00203">
    <property type="entry name" value="Ribosomal_S19"/>
    <property type="match status" value="1"/>
</dbReference>
<dbReference type="NCBIfam" id="TIGR01050">
    <property type="entry name" value="rpsS_bact"/>
    <property type="match status" value="1"/>
</dbReference>
<keyword evidence="8" id="KW-0496">Mitochondrion</keyword>
<dbReference type="PANTHER" id="PTHR11880">
    <property type="entry name" value="RIBOSOMAL PROTEIN S19P FAMILY MEMBER"/>
    <property type="match status" value="1"/>
</dbReference>
<evidence type="ECO:0000313" key="8">
    <source>
        <dbReference type="EMBL" id="AIU44688.1"/>
    </source>
</evidence>
<organism evidence="8">
    <name type="scientific">Cyanophora paradoxa</name>
    <dbReference type="NCBI Taxonomy" id="2762"/>
    <lineage>
        <taxon>Eukaryota</taxon>
        <taxon>Glaucocystophyceae</taxon>
        <taxon>Cyanophorales</taxon>
        <taxon>Cyanophoraceae</taxon>
        <taxon>Cyanophora</taxon>
    </lineage>
</organism>
<dbReference type="GO" id="GO:0005737">
    <property type="term" value="C:cytoplasm"/>
    <property type="evidence" value="ECO:0007669"/>
    <property type="project" value="UniProtKB-ARBA"/>
</dbReference>
<reference evidence="8" key="2">
    <citation type="submission" date="2014-07" db="EMBL/GenBank/DDBJ databases">
        <authorList>
            <person name="David S.R."/>
            <person name="Jackson C.J."/>
            <person name="Adrian R.-P."/>
        </authorList>
    </citation>
    <scope>NUCLEOTIDE SEQUENCE</scope>
    <source>
        <strain evidence="8">NIES-763</strain>
    </source>
</reference>
<keyword evidence="4 7" id="KW-0689">Ribosomal protein</keyword>
<dbReference type="InterPro" id="IPR002222">
    <property type="entry name" value="Ribosomal_uS19"/>
</dbReference>
<evidence type="ECO:0000256" key="1">
    <source>
        <dbReference type="ARBA" id="ARBA00007345"/>
    </source>
</evidence>
<evidence type="ECO:0000256" key="7">
    <source>
        <dbReference type="RuleBase" id="RU003485"/>
    </source>
</evidence>
<dbReference type="AlphaFoldDB" id="A0A097PBN8"/>
<name>A0A097PBN8_CYAPA</name>
<accession>A0A097PBN8</accession>
<evidence type="ECO:0000256" key="5">
    <source>
        <dbReference type="ARBA" id="ARBA00023274"/>
    </source>
</evidence>
<dbReference type="PRINTS" id="PR00975">
    <property type="entry name" value="RIBOSOMALS19"/>
</dbReference>
<keyword evidence="3" id="KW-0694">RNA-binding</keyword>
<geneLocation type="mitochondrion" evidence="8"/>
<gene>
    <name evidence="8" type="primary">rps19</name>
</gene>
<dbReference type="InterPro" id="IPR005732">
    <property type="entry name" value="Ribosomal_uS19_bac-type"/>
</dbReference>
<dbReference type="GO" id="GO:0019843">
    <property type="term" value="F:rRNA binding"/>
    <property type="evidence" value="ECO:0007669"/>
    <property type="project" value="UniProtKB-KW"/>
</dbReference>
<evidence type="ECO:0000256" key="6">
    <source>
        <dbReference type="ARBA" id="ARBA00035253"/>
    </source>
</evidence>
<protein>
    <recommendedName>
        <fullName evidence="6">Small ribosomal subunit protein uS19c</fullName>
    </recommendedName>
</protein>
<dbReference type="GO" id="GO:0006412">
    <property type="term" value="P:translation"/>
    <property type="evidence" value="ECO:0007669"/>
    <property type="project" value="InterPro"/>
</dbReference>
<reference evidence="8" key="1">
    <citation type="journal article" date="2014" name="Mol. Phylogenet. Evol.">
        <title>Nucleotide substitution analyses of the glaucophyte Cyanophora suggest an ancestrally lower mutation rate in plastid vs mitochondrial DNA for the Archaeplastida.</title>
        <authorList>
            <person name="Smith D.R."/>
            <person name="Jackson C.J."/>
            <person name="Reyes-Prieto A."/>
        </authorList>
    </citation>
    <scope>NUCLEOTIDE SEQUENCE</scope>
    <source>
        <strain evidence="8">NIES-763</strain>
    </source>
</reference>
<dbReference type="PIRSF" id="PIRSF002144">
    <property type="entry name" value="Ribosomal_S19"/>
    <property type="match status" value="1"/>
</dbReference>
<sequence>MPRSIWKGKFINNSLLKYSNNNTIKNYISKTWSRDITIPLNLLNYKLGVYNGKRFTPVFISQNMIGHKLGEFSLTKLPCKHKKNKKKWAKK</sequence>
<keyword evidence="5 7" id="KW-0687">Ribonucleoprotein</keyword>
<dbReference type="HAMAP" id="MF_00531">
    <property type="entry name" value="Ribosomal_uS19"/>
    <property type="match status" value="1"/>
</dbReference>
<proteinExistence type="inferred from homology"/>
<comment type="similarity">
    <text evidence="1 7">Belongs to the universal ribosomal protein uS19 family.</text>
</comment>
<evidence type="ECO:0000256" key="4">
    <source>
        <dbReference type="ARBA" id="ARBA00022980"/>
    </source>
</evidence>
<dbReference type="InterPro" id="IPR023575">
    <property type="entry name" value="Ribosomal_uS19_SF"/>
</dbReference>
<dbReference type="SUPFAM" id="SSF54570">
    <property type="entry name" value="Ribosomal protein S19"/>
    <property type="match status" value="1"/>
</dbReference>
<dbReference type="PANTHER" id="PTHR11880:SF8">
    <property type="entry name" value="SMALL RIBOSOMAL SUBUNIT PROTEIN US19M"/>
    <property type="match status" value="1"/>
</dbReference>
<dbReference type="GO" id="GO:0000028">
    <property type="term" value="P:ribosomal small subunit assembly"/>
    <property type="evidence" value="ECO:0007669"/>
    <property type="project" value="TreeGrafter"/>
</dbReference>
<dbReference type="GO" id="GO:0015935">
    <property type="term" value="C:small ribosomal subunit"/>
    <property type="evidence" value="ECO:0007669"/>
    <property type="project" value="InterPro"/>
</dbReference>
<dbReference type="PROSITE" id="PS00323">
    <property type="entry name" value="RIBOSOMAL_S19"/>
    <property type="match status" value="1"/>
</dbReference>
<dbReference type="EMBL" id="KM198930">
    <property type="protein sequence ID" value="AIU44688.1"/>
    <property type="molecule type" value="Genomic_DNA"/>
</dbReference>
<dbReference type="GO" id="GO:0003735">
    <property type="term" value="F:structural constituent of ribosome"/>
    <property type="evidence" value="ECO:0007669"/>
    <property type="project" value="InterPro"/>
</dbReference>
<dbReference type="InterPro" id="IPR020934">
    <property type="entry name" value="Ribosomal_uS19_CS"/>
</dbReference>
<dbReference type="Gene3D" id="3.30.860.10">
    <property type="entry name" value="30s Ribosomal Protein S19, Chain A"/>
    <property type="match status" value="1"/>
</dbReference>